<feature type="transmembrane region" description="Helical" evidence="1">
    <location>
        <begin position="83"/>
        <end position="100"/>
    </location>
</feature>
<dbReference type="AlphaFoldDB" id="A0AB35WX99"/>
<keyword evidence="1" id="KW-0812">Transmembrane</keyword>
<comment type="caution">
    <text evidence="2">The sequence shown here is derived from an EMBL/GenBank/DDBJ whole genome shotgun (WGS) entry which is preliminary data.</text>
</comment>
<keyword evidence="3" id="KW-1185">Reference proteome</keyword>
<dbReference type="RefSeq" id="WP_330079395.1">
    <property type="nucleotide sequence ID" value="NZ_JAZDCU010000009.1"/>
</dbReference>
<keyword evidence="1" id="KW-0472">Membrane</keyword>
<accession>A0AB35WX99</accession>
<feature type="transmembrane region" description="Helical" evidence="1">
    <location>
        <begin position="48"/>
        <end position="71"/>
    </location>
</feature>
<feature type="transmembrane region" description="Helical" evidence="1">
    <location>
        <begin position="6"/>
        <end position="27"/>
    </location>
</feature>
<name>A0AB35WX99_9PSED</name>
<evidence type="ECO:0000313" key="3">
    <source>
        <dbReference type="Proteomes" id="UP001307839"/>
    </source>
</evidence>
<evidence type="ECO:0000256" key="1">
    <source>
        <dbReference type="SAM" id="Phobius"/>
    </source>
</evidence>
<keyword evidence="1" id="KW-1133">Transmembrane helix</keyword>
<feature type="transmembrane region" description="Helical" evidence="1">
    <location>
        <begin position="217"/>
        <end position="236"/>
    </location>
</feature>
<organism evidence="2 3">
    <name type="scientific">Pseudomonas auratipiscis</name>
    <dbReference type="NCBI Taxonomy" id="3115853"/>
    <lineage>
        <taxon>Bacteria</taxon>
        <taxon>Pseudomonadati</taxon>
        <taxon>Pseudomonadota</taxon>
        <taxon>Gammaproteobacteria</taxon>
        <taxon>Pseudomonadales</taxon>
        <taxon>Pseudomonadaceae</taxon>
        <taxon>Pseudomonas</taxon>
    </lineage>
</organism>
<protein>
    <submittedName>
        <fullName evidence="2">Uncharacterized protein</fullName>
    </submittedName>
</protein>
<proteinExistence type="predicted"/>
<feature type="transmembrane region" description="Helical" evidence="1">
    <location>
        <begin position="112"/>
        <end position="136"/>
    </location>
</feature>
<gene>
    <name evidence="2" type="ORF">V0R53_09800</name>
</gene>
<evidence type="ECO:0000313" key="2">
    <source>
        <dbReference type="EMBL" id="MEE1866689.1"/>
    </source>
</evidence>
<feature type="transmembrane region" description="Helical" evidence="1">
    <location>
        <begin position="156"/>
        <end position="189"/>
    </location>
</feature>
<sequence>MWGYVALYVLFAAGVYWLDRSIHRALFIRTQNRHFRWKLNFSMQECGVDEYLAALVMTCAIVLQVMMMFQWLGSTVDKMLAKWLFVLLSLGSIVLAVRLLRLVERYARHKGWLMVLAALLTVAAGLVASAEADAFILGQTRIEPGQFPGAQKTLTFIYLVYIWYLATSLLLPVAMFIGALVFGMTAPVFRQQVRRNRATAICWNLFVPGSGWHRRQWLHAACVIGVIYTAVILLVFSEVVNSKLRSVLHESLVYASFHLGPEDCAMTGLPVGTRLALLAKGGVAVARPVEDGYRYKEQACSLQSVEQVAATRDQRIRQARASDAYF</sequence>
<reference evidence="2 3" key="1">
    <citation type="submission" date="2024-01" db="EMBL/GenBank/DDBJ databases">
        <title>Unpublished Manusciprt.</title>
        <authorList>
            <person name="Duman M."/>
            <person name="Valdes E.G."/>
            <person name="Ajmi N."/>
            <person name="Altun S."/>
            <person name="Saticioglu I.B."/>
        </authorList>
    </citation>
    <scope>NUCLEOTIDE SEQUENCE [LARGE SCALE GENOMIC DNA]</scope>
    <source>
        <strain evidence="2 3">120P</strain>
    </source>
</reference>
<dbReference type="Proteomes" id="UP001307839">
    <property type="component" value="Unassembled WGS sequence"/>
</dbReference>
<dbReference type="EMBL" id="JAZDQP010000006">
    <property type="protein sequence ID" value="MEE1866689.1"/>
    <property type="molecule type" value="Genomic_DNA"/>
</dbReference>